<accession>A0A562LC72</accession>
<dbReference type="Proteomes" id="UP000317176">
    <property type="component" value="Unassembled WGS sequence"/>
</dbReference>
<keyword evidence="2" id="KW-1185">Reference proteome</keyword>
<evidence type="ECO:0000313" key="1">
    <source>
        <dbReference type="EMBL" id="TWI05247.1"/>
    </source>
</evidence>
<organism evidence="1 2">
    <name type="scientific">Bradyrhizobium daqingense</name>
    <dbReference type="NCBI Taxonomy" id="993502"/>
    <lineage>
        <taxon>Bacteria</taxon>
        <taxon>Pseudomonadati</taxon>
        <taxon>Pseudomonadota</taxon>
        <taxon>Alphaproteobacteria</taxon>
        <taxon>Hyphomicrobiales</taxon>
        <taxon>Nitrobacteraceae</taxon>
        <taxon>Bradyrhizobium</taxon>
    </lineage>
</organism>
<reference evidence="1 2" key="1">
    <citation type="journal article" date="2015" name="Stand. Genomic Sci.">
        <title>Genomic Encyclopedia of Bacterial and Archaeal Type Strains, Phase III: the genomes of soil and plant-associated and newly described type strains.</title>
        <authorList>
            <person name="Whitman W.B."/>
            <person name="Woyke T."/>
            <person name="Klenk H.P."/>
            <person name="Zhou Y."/>
            <person name="Lilburn T.G."/>
            <person name="Beck B.J."/>
            <person name="De Vos P."/>
            <person name="Vandamme P."/>
            <person name="Eisen J.A."/>
            <person name="Garrity G."/>
            <person name="Hugenholtz P."/>
            <person name="Kyrpides N.C."/>
        </authorList>
    </citation>
    <scope>NUCLEOTIDE SEQUENCE [LARGE SCALE GENOMIC DNA]</scope>
    <source>
        <strain evidence="1 2">CGMCC 1.10947</strain>
    </source>
</reference>
<protein>
    <submittedName>
        <fullName evidence="1">Uncharacterized protein</fullName>
    </submittedName>
</protein>
<sequence length="45" mass="5201">METARRFRAMALLCRQTAALQPERSWKLLAEAEYWEHLAAAASDH</sequence>
<gene>
    <name evidence="1" type="ORF">IQ17_03415</name>
</gene>
<proteinExistence type="predicted"/>
<evidence type="ECO:0000313" key="2">
    <source>
        <dbReference type="Proteomes" id="UP000317176"/>
    </source>
</evidence>
<dbReference type="AlphaFoldDB" id="A0A562LC72"/>
<name>A0A562LC72_9BRAD</name>
<comment type="caution">
    <text evidence="1">The sequence shown here is derived from an EMBL/GenBank/DDBJ whole genome shotgun (WGS) entry which is preliminary data.</text>
</comment>
<dbReference type="EMBL" id="VLKL01000008">
    <property type="protein sequence ID" value="TWI05247.1"/>
    <property type="molecule type" value="Genomic_DNA"/>
</dbReference>